<dbReference type="PANTHER" id="PTHR14964">
    <property type="entry name" value="NUCLEAR RECEPTOR BINDING FACTOR 2"/>
    <property type="match status" value="1"/>
</dbReference>
<reference evidence="5" key="1">
    <citation type="submission" date="2025-08" db="UniProtKB">
        <authorList>
            <consortium name="RefSeq"/>
        </authorList>
    </citation>
    <scope>IDENTIFICATION</scope>
    <source>
        <tissue evidence="5">Whole sample</tissue>
    </source>
</reference>
<dbReference type="GO" id="GO:0006914">
    <property type="term" value="P:autophagy"/>
    <property type="evidence" value="ECO:0007669"/>
    <property type="project" value="InterPro"/>
</dbReference>
<feature type="coiled-coil region" evidence="1">
    <location>
        <begin position="64"/>
        <end position="98"/>
    </location>
</feature>
<keyword evidence="4" id="KW-1185">Reference proteome</keyword>
<accession>A0A8B8BAT2</accession>
<dbReference type="Pfam" id="PF17169">
    <property type="entry name" value="NRBF2_MIT"/>
    <property type="match status" value="1"/>
</dbReference>
<name>A0A8B8BAT2_CRAVI</name>
<protein>
    <submittedName>
        <fullName evidence="5">Nuclear receptor-binding factor 2-like</fullName>
    </submittedName>
</protein>
<organism evidence="4 5">
    <name type="scientific">Crassostrea virginica</name>
    <name type="common">Eastern oyster</name>
    <dbReference type="NCBI Taxonomy" id="6565"/>
    <lineage>
        <taxon>Eukaryota</taxon>
        <taxon>Metazoa</taxon>
        <taxon>Spiralia</taxon>
        <taxon>Lophotrochozoa</taxon>
        <taxon>Mollusca</taxon>
        <taxon>Bivalvia</taxon>
        <taxon>Autobranchia</taxon>
        <taxon>Pteriomorphia</taxon>
        <taxon>Ostreida</taxon>
        <taxon>Ostreoidea</taxon>
        <taxon>Ostreidae</taxon>
        <taxon>Crassostrea</taxon>
    </lineage>
</organism>
<dbReference type="Proteomes" id="UP000694844">
    <property type="component" value="Chromosome 8"/>
</dbReference>
<feature type="coiled-coil region" evidence="1">
    <location>
        <begin position="170"/>
        <end position="204"/>
    </location>
</feature>
<evidence type="ECO:0000256" key="1">
    <source>
        <dbReference type="SAM" id="Coils"/>
    </source>
</evidence>
<evidence type="ECO:0000313" key="4">
    <source>
        <dbReference type="Proteomes" id="UP000694844"/>
    </source>
</evidence>
<dbReference type="InterPro" id="IPR033393">
    <property type="entry name" value="NRBF2_MIT"/>
</dbReference>
<dbReference type="KEGG" id="cvn:111108766"/>
<feature type="compositionally biased region" description="Basic and acidic residues" evidence="2">
    <location>
        <begin position="217"/>
        <end position="229"/>
    </location>
</feature>
<dbReference type="Gene3D" id="1.20.58.80">
    <property type="entry name" value="Phosphotransferase system, lactose/cellobiose-type IIA subunit"/>
    <property type="match status" value="1"/>
</dbReference>
<sequence>MDSLESPLNLAHQQGRKADILLQGKKLEDAIYCHRRAAEYLLQALQLSQSQYAQESIHLQHKFHLKQQEAIQEKLNKIEKLNNKLANKGSEVKSQSTQTEAKLLFSSNHFVDDSSSQESDVRVMQALAGTDSLVGHLLLKNKHSNDSDGEKANNVGYNAFQENVTMPGSEKDYEMAIDRLLQENMELKKEVSQLHKELDNSKKDNRYLTDKVFRSEKTKRHSYPDEEHGGLAIPDMELPPLEMPQFDFDSLQVSTCDSDRGGSIFSAQFK</sequence>
<gene>
    <name evidence="5" type="primary">LOC111108766</name>
</gene>
<evidence type="ECO:0000313" key="5">
    <source>
        <dbReference type="RefSeq" id="XP_022300535.1"/>
    </source>
</evidence>
<dbReference type="GeneID" id="111108766"/>
<feature type="region of interest" description="Disordered" evidence="2">
    <location>
        <begin position="217"/>
        <end position="239"/>
    </location>
</feature>
<feature type="domain" description="Nuclear receptor-binding factor 2 MIT" evidence="3">
    <location>
        <begin position="4"/>
        <end position="78"/>
    </location>
</feature>
<dbReference type="RefSeq" id="XP_022300535.1">
    <property type="nucleotide sequence ID" value="XM_022444827.1"/>
</dbReference>
<dbReference type="OrthoDB" id="3694230at2759"/>
<keyword evidence="1" id="KW-0175">Coiled coil</keyword>
<dbReference type="AlphaFoldDB" id="A0A8B8BAT2"/>
<evidence type="ECO:0000256" key="2">
    <source>
        <dbReference type="SAM" id="MobiDB-lite"/>
    </source>
</evidence>
<proteinExistence type="predicted"/>
<dbReference type="InterPro" id="IPR039679">
    <property type="entry name" value="NRBF2"/>
</dbReference>
<dbReference type="PANTHER" id="PTHR14964:SF2">
    <property type="entry name" value="NUCLEAR RECEPTOR-BINDING FACTOR 2"/>
    <property type="match status" value="1"/>
</dbReference>
<evidence type="ECO:0000259" key="3">
    <source>
        <dbReference type="Pfam" id="PF17169"/>
    </source>
</evidence>
<dbReference type="SUPFAM" id="SSF140361">
    <property type="entry name" value="MIT domain-like"/>
    <property type="match status" value="1"/>
</dbReference>